<dbReference type="InterPro" id="IPR005829">
    <property type="entry name" value="Sugar_transporter_CS"/>
</dbReference>
<dbReference type="AlphaFoldDB" id="A0A0H2TKY0"/>
<keyword evidence="5 6" id="KW-0472">Membrane</keyword>
<proteinExistence type="inferred from homology"/>
<dbReference type="InterPro" id="IPR020846">
    <property type="entry name" value="MFS_dom"/>
</dbReference>
<evidence type="ECO:0000259" key="7">
    <source>
        <dbReference type="PROSITE" id="PS50850"/>
    </source>
</evidence>
<comment type="subcellular location">
    <subcellularLocation>
        <location evidence="1">Membrane</location>
        <topology evidence="1">Multi-pass membrane protein</topology>
    </subcellularLocation>
</comment>
<dbReference type="SUPFAM" id="SSF103473">
    <property type="entry name" value="MFS general substrate transporter"/>
    <property type="match status" value="1"/>
</dbReference>
<feature type="transmembrane region" description="Helical" evidence="6">
    <location>
        <begin position="150"/>
        <end position="171"/>
    </location>
</feature>
<dbReference type="GO" id="GO:0005351">
    <property type="term" value="F:carbohydrate:proton symporter activity"/>
    <property type="evidence" value="ECO:0007669"/>
    <property type="project" value="TreeGrafter"/>
</dbReference>
<dbReference type="VEuPathDB" id="FungiDB:MAPG_01237"/>
<feature type="transmembrane region" description="Helical" evidence="6">
    <location>
        <begin position="83"/>
        <end position="102"/>
    </location>
</feature>
<organism evidence="8">
    <name type="scientific">Magnaporthiopsis poae (strain ATCC 64411 / 73-15)</name>
    <name type="common">Kentucky bluegrass fungus</name>
    <name type="synonym">Magnaporthe poae</name>
    <dbReference type="NCBI Taxonomy" id="644358"/>
    <lineage>
        <taxon>Eukaryota</taxon>
        <taxon>Fungi</taxon>
        <taxon>Dikarya</taxon>
        <taxon>Ascomycota</taxon>
        <taxon>Pezizomycotina</taxon>
        <taxon>Sordariomycetes</taxon>
        <taxon>Sordariomycetidae</taxon>
        <taxon>Magnaporthales</taxon>
        <taxon>Magnaporthaceae</taxon>
        <taxon>Magnaporthiopsis</taxon>
    </lineage>
</organism>
<dbReference type="EMBL" id="GL876966">
    <property type="protein sequence ID" value="KLU82161.1"/>
    <property type="molecule type" value="Genomic_DNA"/>
</dbReference>
<evidence type="ECO:0000256" key="1">
    <source>
        <dbReference type="ARBA" id="ARBA00004141"/>
    </source>
</evidence>
<dbReference type="InterPro" id="IPR005828">
    <property type="entry name" value="MFS_sugar_transport-like"/>
</dbReference>
<evidence type="ECO:0000256" key="6">
    <source>
        <dbReference type="SAM" id="Phobius"/>
    </source>
</evidence>
<dbReference type="OrthoDB" id="508119at2759"/>
<feature type="transmembrane region" description="Helical" evidence="6">
    <location>
        <begin position="111"/>
        <end position="130"/>
    </location>
</feature>
<evidence type="ECO:0000256" key="3">
    <source>
        <dbReference type="ARBA" id="ARBA00022692"/>
    </source>
</evidence>
<reference evidence="8" key="2">
    <citation type="submission" date="2011-03" db="EMBL/GenBank/DDBJ databases">
        <title>Annotation of Magnaporthe poae ATCC 64411.</title>
        <authorList>
            <person name="Ma L.-J."/>
            <person name="Dead R."/>
            <person name="Young S.K."/>
            <person name="Zeng Q."/>
            <person name="Gargeya S."/>
            <person name="Fitzgerald M."/>
            <person name="Haas B."/>
            <person name="Abouelleil A."/>
            <person name="Alvarado L."/>
            <person name="Arachchi H.M."/>
            <person name="Berlin A."/>
            <person name="Brown A."/>
            <person name="Chapman S.B."/>
            <person name="Chen Z."/>
            <person name="Dunbar C."/>
            <person name="Freedman E."/>
            <person name="Gearin G."/>
            <person name="Gellesch M."/>
            <person name="Goldberg J."/>
            <person name="Griggs A."/>
            <person name="Gujja S."/>
            <person name="Heiman D."/>
            <person name="Howarth C."/>
            <person name="Larson L."/>
            <person name="Lui A."/>
            <person name="MacDonald P.J.P."/>
            <person name="Mehta T."/>
            <person name="Montmayeur A."/>
            <person name="Murphy C."/>
            <person name="Neiman D."/>
            <person name="Pearson M."/>
            <person name="Priest M."/>
            <person name="Roberts A."/>
            <person name="Saif S."/>
            <person name="Shea T."/>
            <person name="Shenoy N."/>
            <person name="Sisk P."/>
            <person name="Stolte C."/>
            <person name="Sykes S."/>
            <person name="Yandava C."/>
            <person name="Wortman J."/>
            <person name="Nusbaum C."/>
            <person name="Birren B."/>
        </authorList>
    </citation>
    <scope>NUCLEOTIDE SEQUENCE</scope>
    <source>
        <strain evidence="8">ATCC 64411</strain>
    </source>
</reference>
<keyword evidence="4 6" id="KW-1133">Transmembrane helix</keyword>
<feature type="transmembrane region" description="Helical" evidence="6">
    <location>
        <begin position="183"/>
        <end position="203"/>
    </location>
</feature>
<comment type="similarity">
    <text evidence="2">Belongs to the major facilitator superfamily. Sugar transporter (TC 2.A.1.1) family.</text>
</comment>
<feature type="transmembrane region" description="Helical" evidence="6">
    <location>
        <begin position="42"/>
        <end position="63"/>
    </location>
</feature>
<dbReference type="PANTHER" id="PTHR48022:SF42">
    <property type="entry name" value="MAJOR FACILITATOR SUPERFAMILY (MFS) PROFILE DOMAIN-CONTAINING PROTEIN"/>
    <property type="match status" value="1"/>
</dbReference>
<evidence type="ECO:0000313" key="8">
    <source>
        <dbReference type="EMBL" id="KLU82161.1"/>
    </source>
</evidence>
<dbReference type="PANTHER" id="PTHR48022">
    <property type="entry name" value="PLASTIDIC GLUCOSE TRANSPORTER 4"/>
    <property type="match status" value="1"/>
</dbReference>
<dbReference type="PROSITE" id="PS50850">
    <property type="entry name" value="MFS"/>
    <property type="match status" value="1"/>
</dbReference>
<dbReference type="InterPro" id="IPR036259">
    <property type="entry name" value="MFS_trans_sf"/>
</dbReference>
<dbReference type="Gene3D" id="1.20.1250.20">
    <property type="entry name" value="MFS general substrate transporter like domains"/>
    <property type="match status" value="1"/>
</dbReference>
<dbReference type="InterPro" id="IPR050360">
    <property type="entry name" value="MFS_Sugar_Transporters"/>
</dbReference>
<reference evidence="8" key="1">
    <citation type="submission" date="2010-05" db="EMBL/GenBank/DDBJ databases">
        <title>The Genome Sequence of Magnaporthe poae strain ATCC 64411.</title>
        <authorList>
            <consortium name="The Broad Institute Genome Sequencing Platform"/>
            <consortium name="Broad Institute Genome Sequencing Center for Infectious Disease"/>
            <person name="Ma L.-J."/>
            <person name="Dead R."/>
            <person name="Young S."/>
            <person name="Zeng Q."/>
            <person name="Koehrsen M."/>
            <person name="Alvarado L."/>
            <person name="Berlin A."/>
            <person name="Chapman S.B."/>
            <person name="Chen Z."/>
            <person name="Freedman E."/>
            <person name="Gellesch M."/>
            <person name="Goldberg J."/>
            <person name="Griggs A."/>
            <person name="Gujja S."/>
            <person name="Heilman E.R."/>
            <person name="Heiman D."/>
            <person name="Hepburn T."/>
            <person name="Howarth C."/>
            <person name="Jen D."/>
            <person name="Larson L."/>
            <person name="Mehta T."/>
            <person name="Neiman D."/>
            <person name="Pearson M."/>
            <person name="Roberts A."/>
            <person name="Saif S."/>
            <person name="Shea T."/>
            <person name="Shenoy N."/>
            <person name="Sisk P."/>
            <person name="Stolte C."/>
            <person name="Sykes S."/>
            <person name="Walk T."/>
            <person name="White J."/>
            <person name="Yandava C."/>
            <person name="Haas B."/>
            <person name="Nusbaum C."/>
            <person name="Birren B."/>
        </authorList>
    </citation>
    <scope>NUCLEOTIDE SEQUENCE</scope>
    <source>
        <strain evidence="8">ATCC 64411</strain>
    </source>
</reference>
<dbReference type="GO" id="GO:0016020">
    <property type="term" value="C:membrane"/>
    <property type="evidence" value="ECO:0007669"/>
    <property type="project" value="UniProtKB-SubCell"/>
</dbReference>
<evidence type="ECO:0000256" key="5">
    <source>
        <dbReference type="ARBA" id="ARBA00023136"/>
    </source>
</evidence>
<feature type="domain" description="Major facilitator superfamily (MFS) profile" evidence="7">
    <location>
        <begin position="1"/>
        <end position="240"/>
    </location>
</feature>
<dbReference type="PROSITE" id="PS00216">
    <property type="entry name" value="SUGAR_TRANSPORT_1"/>
    <property type="match status" value="1"/>
</dbReference>
<name>A0A0H2TKY0_MAGP6</name>
<protein>
    <submittedName>
        <fullName evidence="8">Quinate permease</fullName>
    </submittedName>
</protein>
<sequence>DHEYVRNEMAEIRAQVEERSTTHLSRKDQFRKLLARGTRNRVAIGAALMFLQSFTGVNIMTYYSPRIFETLGITGTATKLFSTGIYGVAKMLGMVTFTLFVVEGVGRRKGLIRGSALGCIPLFYVGGYVMRADPLARAGSGNIQQDGWGYLAMVAIYLNAFIICATWQGITWTYAAEIFPLDIRMLCVALTTATTWFGSFVVARATPYMITDLGYGTYFMFGGFVVAMGIWAFCFVPETRGIMLEGMDALFSKPMHITVWNQIRGRPVVEEAAADEARSVTDSIEKKKPDVSHVA</sequence>
<evidence type="ECO:0000256" key="4">
    <source>
        <dbReference type="ARBA" id="ARBA00022989"/>
    </source>
</evidence>
<dbReference type="Pfam" id="PF00083">
    <property type="entry name" value="Sugar_tr"/>
    <property type="match status" value="1"/>
</dbReference>
<evidence type="ECO:0000256" key="2">
    <source>
        <dbReference type="ARBA" id="ARBA00010992"/>
    </source>
</evidence>
<gene>
    <name evidence="8" type="ORF">MAPG_01237</name>
</gene>
<feature type="non-terminal residue" evidence="8">
    <location>
        <position position="1"/>
    </location>
</feature>
<accession>A0A0H2TKY0</accession>
<feature type="transmembrane region" description="Helical" evidence="6">
    <location>
        <begin position="215"/>
        <end position="236"/>
    </location>
</feature>
<keyword evidence="3 6" id="KW-0812">Transmembrane</keyword>